<evidence type="ECO:0000313" key="2">
    <source>
        <dbReference type="Proteomes" id="UP000674234"/>
    </source>
</evidence>
<dbReference type="Proteomes" id="UP000674234">
    <property type="component" value="Unassembled WGS sequence"/>
</dbReference>
<gene>
    <name evidence="1" type="ORF">JOL79_28655</name>
</gene>
<organism evidence="1 2">
    <name type="scientific">Microbispora oryzae</name>
    <dbReference type="NCBI Taxonomy" id="2806554"/>
    <lineage>
        <taxon>Bacteria</taxon>
        <taxon>Bacillati</taxon>
        <taxon>Actinomycetota</taxon>
        <taxon>Actinomycetes</taxon>
        <taxon>Streptosporangiales</taxon>
        <taxon>Streptosporangiaceae</taxon>
        <taxon>Microbispora</taxon>
    </lineage>
</organism>
<proteinExistence type="predicted"/>
<comment type="caution">
    <text evidence="1">The sequence shown here is derived from an EMBL/GenBank/DDBJ whole genome shotgun (WGS) entry which is preliminary data.</text>
</comment>
<protein>
    <submittedName>
        <fullName evidence="1">Uncharacterized protein</fullName>
    </submittedName>
</protein>
<evidence type="ECO:0000313" key="1">
    <source>
        <dbReference type="EMBL" id="MBP2707761.1"/>
    </source>
</evidence>
<sequence>MTALADYLFRTLAPPPPSPEDTLRTALRSMDELIAGANGEADVLRGRFARILQDALGRLGAAGSGGVTDTIDSASDEEIFALIDNEL</sequence>
<dbReference type="EMBL" id="JAFCNB010000022">
    <property type="protein sequence ID" value="MBP2707761.1"/>
    <property type="molecule type" value="Genomic_DNA"/>
</dbReference>
<dbReference type="AlphaFoldDB" id="A0A940WLM8"/>
<accession>A0A940WLM8</accession>
<keyword evidence="2" id="KW-1185">Reference proteome</keyword>
<reference evidence="1" key="1">
    <citation type="submission" date="2021-02" db="EMBL/GenBank/DDBJ databases">
        <title>Draft genome sequence of Microbispora sp. RL4-1S isolated from rice leaves in Thailand.</title>
        <authorList>
            <person name="Muangham S."/>
            <person name="Duangmal K."/>
        </authorList>
    </citation>
    <scope>NUCLEOTIDE SEQUENCE</scope>
    <source>
        <strain evidence="1">RL4-1S</strain>
    </source>
</reference>
<name>A0A940WLM8_9ACTN</name>